<feature type="coiled-coil region" evidence="1">
    <location>
        <begin position="10"/>
        <end position="44"/>
    </location>
</feature>
<evidence type="ECO:0000313" key="3">
    <source>
        <dbReference type="Proteomes" id="UP000294650"/>
    </source>
</evidence>
<dbReference type="Pfam" id="PF10737">
    <property type="entry name" value="GerPC"/>
    <property type="match status" value="1"/>
</dbReference>
<dbReference type="InterPro" id="IPR019673">
    <property type="entry name" value="Spore_germination_GerPC"/>
</dbReference>
<dbReference type="RefSeq" id="WP_132373148.1">
    <property type="nucleotide sequence ID" value="NZ_SMAN01000033.1"/>
</dbReference>
<name>A0A4R3MN88_9BACI</name>
<proteinExistence type="predicted"/>
<dbReference type="EMBL" id="SMAN01000033">
    <property type="protein sequence ID" value="TCT16691.1"/>
    <property type="molecule type" value="Genomic_DNA"/>
</dbReference>
<gene>
    <name evidence="2" type="ORF">EDD68_1338</name>
</gene>
<dbReference type="Proteomes" id="UP000294650">
    <property type="component" value="Unassembled WGS sequence"/>
</dbReference>
<evidence type="ECO:0000256" key="1">
    <source>
        <dbReference type="SAM" id="Coils"/>
    </source>
</evidence>
<organism evidence="2 3">
    <name type="scientific">Melghiribacillus thermohalophilus</name>
    <dbReference type="NCBI Taxonomy" id="1324956"/>
    <lineage>
        <taxon>Bacteria</taxon>
        <taxon>Bacillati</taxon>
        <taxon>Bacillota</taxon>
        <taxon>Bacilli</taxon>
        <taxon>Bacillales</taxon>
        <taxon>Bacillaceae</taxon>
        <taxon>Melghiribacillus</taxon>
    </lineage>
</organism>
<protein>
    <submittedName>
        <fullName evidence="2">Spore germination protein PC</fullName>
    </submittedName>
</protein>
<dbReference type="Gene3D" id="1.20.1270.70">
    <property type="entry name" value="Designed single chain three-helix bundle"/>
    <property type="match status" value="1"/>
</dbReference>
<keyword evidence="3" id="KW-1185">Reference proteome</keyword>
<dbReference type="AlphaFoldDB" id="A0A4R3MN88"/>
<keyword evidence="1" id="KW-0175">Coiled coil</keyword>
<evidence type="ECO:0000313" key="2">
    <source>
        <dbReference type="EMBL" id="TCT16691.1"/>
    </source>
</evidence>
<comment type="caution">
    <text evidence="2">The sequence shown here is derived from an EMBL/GenBank/DDBJ whole genome shotgun (WGS) entry which is preliminary data.</text>
</comment>
<sequence>MYYSDWKHYMDALENVISQQRNKIKTLEEQLQSLEQKIQELQEKPGTNIEKMEYHFDQLKIETLEGTLNIGLSPEGLTASEQLSIPGQSLQPQHPSPQPIMDDLMQSLQPFMNQELPRAIQNFARENNQSLPPGFQHLILQDITRQLPERIQHYTRLHSENNNGLINESTKDQILKDVKSEIMQSVQKFIEGKEGGAS</sequence>
<accession>A0A4R3MN88</accession>
<reference evidence="2 3" key="1">
    <citation type="submission" date="2019-03" db="EMBL/GenBank/DDBJ databases">
        <title>Genomic Encyclopedia of Type Strains, Phase IV (KMG-IV): sequencing the most valuable type-strain genomes for metagenomic binning, comparative biology and taxonomic classification.</title>
        <authorList>
            <person name="Goeker M."/>
        </authorList>
    </citation>
    <scope>NUCLEOTIDE SEQUENCE [LARGE SCALE GENOMIC DNA]</scope>
    <source>
        <strain evidence="2 3">DSM 25894</strain>
    </source>
</reference>
<dbReference type="OrthoDB" id="2991331at2"/>